<evidence type="ECO:0000313" key="2">
    <source>
        <dbReference type="EMBL" id="KAK5931713.1"/>
    </source>
</evidence>
<dbReference type="Proteomes" id="UP001335648">
    <property type="component" value="Unassembled WGS sequence"/>
</dbReference>
<dbReference type="AlphaFoldDB" id="A0AAN8E372"/>
<keyword evidence="3" id="KW-1185">Reference proteome</keyword>
<evidence type="ECO:0000313" key="3">
    <source>
        <dbReference type="Proteomes" id="UP001335648"/>
    </source>
</evidence>
<feature type="region of interest" description="Disordered" evidence="1">
    <location>
        <begin position="1"/>
        <end position="49"/>
    </location>
</feature>
<accession>A0AAN8E372</accession>
<dbReference type="EMBL" id="JAULUE010000001">
    <property type="protein sequence ID" value="KAK5931713.1"/>
    <property type="molecule type" value="Genomic_DNA"/>
</dbReference>
<reference evidence="2 3" key="1">
    <citation type="journal article" date="2023" name="Mol. Biol. Evol.">
        <title>Genomics of Secondarily Temperate Adaptation in the Only Non-Antarctic Icefish.</title>
        <authorList>
            <person name="Rivera-Colon A.G."/>
            <person name="Rayamajhi N."/>
            <person name="Minhas B.F."/>
            <person name="Madrigal G."/>
            <person name="Bilyk K.T."/>
            <person name="Yoon V."/>
            <person name="Hune M."/>
            <person name="Gregory S."/>
            <person name="Cheng C.H.C."/>
            <person name="Catchen J.M."/>
        </authorList>
    </citation>
    <scope>NUCLEOTIDE SEQUENCE [LARGE SCALE GENOMIC DNA]</scope>
    <source>
        <strain evidence="2">JC2023a</strain>
    </source>
</reference>
<name>A0AAN8E372_9TELE</name>
<proteinExistence type="predicted"/>
<protein>
    <submittedName>
        <fullName evidence="2">Uncharacterized protein</fullName>
    </submittedName>
</protein>
<feature type="compositionally biased region" description="Polar residues" evidence="1">
    <location>
        <begin position="1"/>
        <end position="17"/>
    </location>
</feature>
<gene>
    <name evidence="2" type="ORF">CesoFtcFv8_000007</name>
</gene>
<comment type="caution">
    <text evidence="2">The sequence shown here is derived from an EMBL/GenBank/DDBJ whole genome shotgun (WGS) entry which is preliminary data.</text>
</comment>
<evidence type="ECO:0000256" key="1">
    <source>
        <dbReference type="SAM" id="MobiDB-lite"/>
    </source>
</evidence>
<organism evidence="2 3">
    <name type="scientific">Champsocephalus esox</name>
    <name type="common">pike icefish</name>
    <dbReference type="NCBI Taxonomy" id="159716"/>
    <lineage>
        <taxon>Eukaryota</taxon>
        <taxon>Metazoa</taxon>
        <taxon>Chordata</taxon>
        <taxon>Craniata</taxon>
        <taxon>Vertebrata</taxon>
        <taxon>Euteleostomi</taxon>
        <taxon>Actinopterygii</taxon>
        <taxon>Neopterygii</taxon>
        <taxon>Teleostei</taxon>
        <taxon>Neoteleostei</taxon>
        <taxon>Acanthomorphata</taxon>
        <taxon>Eupercaria</taxon>
        <taxon>Perciformes</taxon>
        <taxon>Notothenioidei</taxon>
        <taxon>Channichthyidae</taxon>
        <taxon>Champsocephalus</taxon>
    </lineage>
</organism>
<sequence>MMRLQQGLSPQYPQPNITHGLEEATEPTEKRGRRFVLPERGGKPAGASASVGRVESLGFLYAATKACVAFSEPPYFDMNHYTFSIVQF</sequence>